<accession>A0ABN7B6E2</accession>
<sequence>MFENQQQQNIAMMGRMLSEVLATFKESTTAPKPIQKMEIPKFDGKVENPESWITLYERACQVNNWTSDESKINNLLGYLVPQSTAQKWYFARMASSVIDADWRDWKMSFVDAFGQNDLHLAKAANAFVYSGGALMDYWYEKSRLVQLAYGPLPDKAMNIMLALGLPEFMQSQVSLFNFTTTEEMRSFVTKLKPLSFKSSRLETTNDTSPSAPSKKFIHTQGNFKNPRFVNSVEASQDNGHDREEDGEIKVISSYSCCSFVSPVHPVRVNGVIVKALFDTGANADLVNNELISRFSWKVSPAKQALLGFNGSKEYIEYSTLLTLQVEGSHKVTSEAFVTGAISHEMIIGMPTLTPYILPAAYRRCTLLKICGRI</sequence>
<gene>
    <name evidence="3" type="ORF">NTJ_11981</name>
</gene>
<dbReference type="InterPro" id="IPR001995">
    <property type="entry name" value="Peptidase_A2_cat"/>
</dbReference>
<feature type="domain" description="Peptidase A2" evidence="2">
    <location>
        <begin position="273"/>
        <end position="373"/>
    </location>
</feature>
<evidence type="ECO:0000313" key="3">
    <source>
        <dbReference type="EMBL" id="BES99164.1"/>
    </source>
</evidence>
<dbReference type="SUPFAM" id="SSF50630">
    <property type="entry name" value="Acid proteases"/>
    <property type="match status" value="1"/>
</dbReference>
<evidence type="ECO:0000256" key="1">
    <source>
        <dbReference type="ARBA" id="ARBA00022801"/>
    </source>
</evidence>
<evidence type="ECO:0000259" key="2">
    <source>
        <dbReference type="PROSITE" id="PS50175"/>
    </source>
</evidence>
<name>A0ABN7B6E2_9HEMI</name>
<evidence type="ECO:0000313" key="4">
    <source>
        <dbReference type="Proteomes" id="UP001307889"/>
    </source>
</evidence>
<reference evidence="3 4" key="1">
    <citation type="submission" date="2023-09" db="EMBL/GenBank/DDBJ databases">
        <title>Nesidiocoris tenuis whole genome shotgun sequence.</title>
        <authorList>
            <person name="Shibata T."/>
            <person name="Shimoda M."/>
            <person name="Kobayashi T."/>
            <person name="Uehara T."/>
        </authorList>
    </citation>
    <scope>NUCLEOTIDE SEQUENCE [LARGE SCALE GENOMIC DNA]</scope>
    <source>
        <strain evidence="3 4">Japan</strain>
    </source>
</reference>
<dbReference type="CDD" id="cd00303">
    <property type="entry name" value="retropepsin_like"/>
    <property type="match status" value="1"/>
</dbReference>
<protein>
    <recommendedName>
        <fullName evidence="2">Peptidase A2 domain-containing protein</fullName>
    </recommendedName>
</protein>
<proteinExistence type="predicted"/>
<dbReference type="InterPro" id="IPR021109">
    <property type="entry name" value="Peptidase_aspartic_dom_sf"/>
</dbReference>
<dbReference type="Pfam" id="PF13975">
    <property type="entry name" value="gag-asp_proteas"/>
    <property type="match status" value="1"/>
</dbReference>
<keyword evidence="1" id="KW-0378">Hydrolase</keyword>
<organism evidence="3 4">
    <name type="scientific">Nesidiocoris tenuis</name>
    <dbReference type="NCBI Taxonomy" id="355587"/>
    <lineage>
        <taxon>Eukaryota</taxon>
        <taxon>Metazoa</taxon>
        <taxon>Ecdysozoa</taxon>
        <taxon>Arthropoda</taxon>
        <taxon>Hexapoda</taxon>
        <taxon>Insecta</taxon>
        <taxon>Pterygota</taxon>
        <taxon>Neoptera</taxon>
        <taxon>Paraneoptera</taxon>
        <taxon>Hemiptera</taxon>
        <taxon>Heteroptera</taxon>
        <taxon>Panheteroptera</taxon>
        <taxon>Cimicomorpha</taxon>
        <taxon>Miridae</taxon>
        <taxon>Dicyphina</taxon>
        <taxon>Nesidiocoris</taxon>
    </lineage>
</organism>
<keyword evidence="4" id="KW-1185">Reference proteome</keyword>
<dbReference type="Proteomes" id="UP001307889">
    <property type="component" value="Chromosome 10"/>
</dbReference>
<dbReference type="EMBL" id="AP028918">
    <property type="protein sequence ID" value="BES99164.1"/>
    <property type="molecule type" value="Genomic_DNA"/>
</dbReference>
<dbReference type="Gene3D" id="2.40.70.10">
    <property type="entry name" value="Acid Proteases"/>
    <property type="match status" value="1"/>
</dbReference>
<dbReference type="PROSITE" id="PS50175">
    <property type="entry name" value="ASP_PROT_RETROV"/>
    <property type="match status" value="1"/>
</dbReference>